<dbReference type="Gene3D" id="1.20.1260.10">
    <property type="match status" value="1"/>
</dbReference>
<accession>A0A484HGQ7</accession>
<evidence type="ECO:0000259" key="1">
    <source>
        <dbReference type="PROSITE" id="PS50206"/>
    </source>
</evidence>
<name>A0A484HGQ7_9BACT</name>
<dbReference type="SUPFAM" id="SSF47240">
    <property type="entry name" value="Ferritin-like"/>
    <property type="match status" value="1"/>
</dbReference>
<gene>
    <name evidence="2" type="ORF">EPICR_20335</name>
</gene>
<protein>
    <recommendedName>
        <fullName evidence="1">Rhodanese domain-containing protein</fullName>
    </recommendedName>
</protein>
<dbReference type="PANTHER" id="PTHR33531">
    <property type="entry name" value="RUBRERYTHRIN SUBFAMILY"/>
    <property type="match status" value="1"/>
</dbReference>
<dbReference type="PANTHER" id="PTHR33531:SF7">
    <property type="entry name" value="HYPOTHETICAL MEMBRANE PROTEIN, CONSERVED"/>
    <property type="match status" value="1"/>
</dbReference>
<dbReference type="Pfam" id="PF02915">
    <property type="entry name" value="Rubrerythrin"/>
    <property type="match status" value="1"/>
</dbReference>
<dbReference type="InterPro" id="IPR001763">
    <property type="entry name" value="Rhodanese-like_dom"/>
</dbReference>
<dbReference type="GO" id="GO:0046872">
    <property type="term" value="F:metal ion binding"/>
    <property type="evidence" value="ECO:0007669"/>
    <property type="project" value="InterPro"/>
</dbReference>
<proteinExistence type="predicted"/>
<dbReference type="GO" id="GO:0016491">
    <property type="term" value="F:oxidoreductase activity"/>
    <property type="evidence" value="ECO:0007669"/>
    <property type="project" value="InterPro"/>
</dbReference>
<reference evidence="2" key="1">
    <citation type="submission" date="2019-01" db="EMBL/GenBank/DDBJ databases">
        <authorList>
            <consortium name="Genoscope - CEA"/>
            <person name="William W."/>
        </authorList>
    </citation>
    <scope>NUCLEOTIDE SEQUENCE</scope>
    <source>
        <strain evidence="2">CR-1</strain>
    </source>
</reference>
<dbReference type="PROSITE" id="PS50206">
    <property type="entry name" value="RHODANESE_3"/>
    <property type="match status" value="1"/>
</dbReference>
<dbReference type="InterPro" id="IPR009078">
    <property type="entry name" value="Ferritin-like_SF"/>
</dbReference>
<dbReference type="InterPro" id="IPR012347">
    <property type="entry name" value="Ferritin-like"/>
</dbReference>
<dbReference type="InterPro" id="IPR003251">
    <property type="entry name" value="Rr_diiron-bd_dom"/>
</dbReference>
<dbReference type="EMBL" id="CAACVI010000012">
    <property type="protein sequence ID" value="VEN73865.1"/>
    <property type="molecule type" value="Genomic_DNA"/>
</dbReference>
<organism evidence="2">
    <name type="scientific">uncultured Desulfobacteraceae bacterium</name>
    <dbReference type="NCBI Taxonomy" id="218296"/>
    <lineage>
        <taxon>Bacteria</taxon>
        <taxon>Pseudomonadati</taxon>
        <taxon>Thermodesulfobacteriota</taxon>
        <taxon>Desulfobacteria</taxon>
        <taxon>Desulfobacterales</taxon>
        <taxon>Desulfobacteraceae</taxon>
        <taxon>environmental samples</taxon>
    </lineage>
</organism>
<dbReference type="CDD" id="cd01045">
    <property type="entry name" value="Ferritin_like_AB"/>
    <property type="match status" value="1"/>
</dbReference>
<sequence length="197" mass="22449">MMGKGFENVYDLSGGIRSWEAGVAFKGEERGIELFDGKESPEKTLVAAYSLERGLRDFYLSMMDRVESPGARKLFRLLSDIETKHQDHVFEAYIAMTRKPLSREEFESRLLPEVVEGGLSTEEYAGLFMPDWESEEDIVSLAMSIENQAFDLYSRVSQRTENPESRAVLSQIADEEREHLRRLGRLMDEIAGGRGRA</sequence>
<dbReference type="AlphaFoldDB" id="A0A484HGQ7"/>
<feature type="domain" description="Rhodanese" evidence="1">
    <location>
        <begin position="4"/>
        <end position="24"/>
    </location>
</feature>
<evidence type="ECO:0000313" key="2">
    <source>
        <dbReference type="EMBL" id="VEN73865.1"/>
    </source>
</evidence>